<dbReference type="GO" id="GO:0043175">
    <property type="term" value="F:RNA polymerase core enzyme binding"/>
    <property type="evidence" value="ECO:0007669"/>
    <property type="project" value="UniProtKB-UniRule"/>
</dbReference>
<sequence>MVQSAGTVHFDQSEPLVFYYESFEHNYPETGSNNNNNNINKKNFIKQNFENEGDLTFVDPYSDLESQQVYGQKSYNYRDSTDPSNKQDLNETFSSVYNTDDNHSPVFISTANSGVVADSDASLKNGVKSENSPKKETNGTEPVSEEKVTNATYFYKILFHLIDIASDGSRFKCCKKSMVNPCEPCKVVEKLIYTYFDLTTLEDVIAERSKNGICGYIYCCNQIKKSTGESKYKIDVASNSIYEREECDSFCSTNCLDDNEKVNAKVSLSPVELGTFTPRAMRNANNESLKKLYENVFSLRKCFGLPKNFNVNNIVTASTIDLGTQGPNSEDTDTKHKESDQMMLDTNKDDENKNKSKFDGESKKPKDDKRQRIDTFEIFEDFDSADEMAEPPMSEANVKFYKNPEKLVSIYKPSPYNTDLADNTTSTRSFDQESLDLSESEDFPEDEYLGIFSWLWYVLSNFITNKTRDFLNSGIISQNRHNENFDDLYKQCLKGIPNNLLDTLKTHIQNILSTFKPAKNNLLNTKIIEPLAYTIKYVILKNRHHLPLNYNSNLSNNSNEASTNQPQQDQIVFEEPEQNNNIICNEELKEADYQIMLQDVNNVLNNRFLLDQESIDILSELFLEP</sequence>
<dbReference type="EMBL" id="UIVT01000001">
    <property type="protein sequence ID" value="SVP89259.1"/>
    <property type="molecule type" value="Genomic_DNA"/>
</dbReference>
<dbReference type="PROSITE" id="PS51479">
    <property type="entry name" value="ZF_RTR1"/>
    <property type="match status" value="1"/>
</dbReference>
<evidence type="ECO:0000256" key="11">
    <source>
        <dbReference type="PROSITE-ProRule" id="PRU00812"/>
    </source>
</evidence>
<evidence type="ECO:0000256" key="13">
    <source>
        <dbReference type="SAM" id="MobiDB-lite"/>
    </source>
</evidence>
<feature type="region of interest" description="Disordered" evidence="13">
    <location>
        <begin position="123"/>
        <end position="144"/>
    </location>
</feature>
<feature type="compositionally biased region" description="Basic and acidic residues" evidence="13">
    <location>
        <begin position="332"/>
        <end position="370"/>
    </location>
</feature>
<name>A0A3B0MVS7_THEAN</name>
<evidence type="ECO:0000256" key="6">
    <source>
        <dbReference type="ARBA" id="ARBA00022833"/>
    </source>
</evidence>
<feature type="domain" description="RTR1-type" evidence="14">
    <location>
        <begin position="191"/>
        <end position="275"/>
    </location>
</feature>
<dbReference type="InterPro" id="IPR038534">
    <property type="entry name" value="Rtr1/RPAP2_sf"/>
</dbReference>
<evidence type="ECO:0000313" key="15">
    <source>
        <dbReference type="EMBL" id="SVP89259.1"/>
    </source>
</evidence>
<comment type="function">
    <text evidence="12">Putative RNA polymerase II subunit B1 C-terminal domain (CTD) phosphatase involved in RNA polymerase II transcription regulation.</text>
</comment>
<feature type="compositionally biased region" description="Basic and acidic residues" evidence="13">
    <location>
        <begin position="131"/>
        <end position="144"/>
    </location>
</feature>
<comment type="similarity">
    <text evidence="2 11 12">Belongs to the RPAP2 family.</text>
</comment>
<keyword evidence="5 12" id="KW-0378">Hydrolase</keyword>
<gene>
    <name evidence="15" type="ORF">TAT_000111200</name>
    <name evidence="16" type="ORF">TAV_000110500</name>
</gene>
<evidence type="ECO:0000313" key="16">
    <source>
        <dbReference type="EMBL" id="SVP90399.1"/>
    </source>
</evidence>
<dbReference type="PANTHER" id="PTHR14732">
    <property type="entry name" value="RNA POLYMERASE II SUBUNIT B1 CTD PHOSPHATASE RPAP2-RELATED"/>
    <property type="match status" value="1"/>
</dbReference>
<dbReference type="InterPro" id="IPR007308">
    <property type="entry name" value="Rtr1/RPAP2_dom"/>
</dbReference>
<dbReference type="EC" id="3.1.3.16" evidence="12"/>
<evidence type="ECO:0000256" key="10">
    <source>
        <dbReference type="ARBA" id="ARBA00048336"/>
    </source>
</evidence>
<reference evidence="15" key="1">
    <citation type="submission" date="2018-07" db="EMBL/GenBank/DDBJ databases">
        <authorList>
            <person name="Quirk P.G."/>
            <person name="Krulwich T.A."/>
        </authorList>
    </citation>
    <scope>NUCLEOTIDE SEQUENCE</scope>
    <source>
        <strain evidence="15">Anand</strain>
    </source>
</reference>
<dbReference type="EMBL" id="UIVS01000001">
    <property type="protein sequence ID" value="SVP90399.1"/>
    <property type="molecule type" value="Genomic_DNA"/>
</dbReference>
<evidence type="ECO:0000256" key="8">
    <source>
        <dbReference type="ARBA" id="ARBA00023242"/>
    </source>
</evidence>
<keyword evidence="7 12" id="KW-0904">Protein phosphatase</keyword>
<evidence type="ECO:0000256" key="2">
    <source>
        <dbReference type="ARBA" id="ARBA00005676"/>
    </source>
</evidence>
<comment type="catalytic activity">
    <reaction evidence="9 12">
        <text>O-phospho-L-seryl-[protein] + H2O = L-seryl-[protein] + phosphate</text>
        <dbReference type="Rhea" id="RHEA:20629"/>
        <dbReference type="Rhea" id="RHEA-COMP:9863"/>
        <dbReference type="Rhea" id="RHEA-COMP:11604"/>
        <dbReference type="ChEBI" id="CHEBI:15377"/>
        <dbReference type="ChEBI" id="CHEBI:29999"/>
        <dbReference type="ChEBI" id="CHEBI:43474"/>
        <dbReference type="ChEBI" id="CHEBI:83421"/>
        <dbReference type="EC" id="3.1.3.16"/>
    </reaction>
</comment>
<dbReference type="GO" id="GO:0005634">
    <property type="term" value="C:nucleus"/>
    <property type="evidence" value="ECO:0007669"/>
    <property type="project" value="UniProtKB-SubCell"/>
</dbReference>
<evidence type="ECO:0000256" key="5">
    <source>
        <dbReference type="ARBA" id="ARBA00022801"/>
    </source>
</evidence>
<comment type="subcellular location">
    <subcellularLocation>
        <location evidence="1 12">Nucleus</location>
    </subcellularLocation>
</comment>
<feature type="compositionally biased region" description="Polar residues" evidence="13">
    <location>
        <begin position="320"/>
        <end position="329"/>
    </location>
</feature>
<evidence type="ECO:0000256" key="7">
    <source>
        <dbReference type="ARBA" id="ARBA00022912"/>
    </source>
</evidence>
<dbReference type="Gene3D" id="1.25.40.820">
    <property type="match status" value="1"/>
</dbReference>
<dbReference type="Pfam" id="PF04181">
    <property type="entry name" value="RPAP2_Rtr1"/>
    <property type="match status" value="1"/>
</dbReference>
<dbReference type="AlphaFoldDB" id="A0A3B0MVS7"/>
<dbReference type="PANTHER" id="PTHR14732:SF0">
    <property type="entry name" value="RNA POLYMERASE II SUBUNIT B1 CTD PHOSPHATASE RPAP2-RELATED"/>
    <property type="match status" value="1"/>
</dbReference>
<evidence type="ECO:0000256" key="12">
    <source>
        <dbReference type="RuleBase" id="RU367080"/>
    </source>
</evidence>
<evidence type="ECO:0000259" key="14">
    <source>
        <dbReference type="PROSITE" id="PS51479"/>
    </source>
</evidence>
<evidence type="ECO:0000256" key="9">
    <source>
        <dbReference type="ARBA" id="ARBA00047761"/>
    </source>
</evidence>
<keyword evidence="4 12" id="KW-0863">Zinc-finger</keyword>
<organism evidence="15">
    <name type="scientific">Theileria annulata</name>
    <dbReference type="NCBI Taxonomy" id="5874"/>
    <lineage>
        <taxon>Eukaryota</taxon>
        <taxon>Sar</taxon>
        <taxon>Alveolata</taxon>
        <taxon>Apicomplexa</taxon>
        <taxon>Aconoidasida</taxon>
        <taxon>Piroplasmida</taxon>
        <taxon>Theileriidae</taxon>
        <taxon>Theileria</taxon>
    </lineage>
</organism>
<dbReference type="InterPro" id="IPR039693">
    <property type="entry name" value="Rtr1/RPAP2"/>
</dbReference>
<comment type="catalytic activity">
    <reaction evidence="10 12">
        <text>O-phospho-L-threonyl-[protein] + H2O = L-threonyl-[protein] + phosphate</text>
        <dbReference type="Rhea" id="RHEA:47004"/>
        <dbReference type="Rhea" id="RHEA-COMP:11060"/>
        <dbReference type="Rhea" id="RHEA-COMP:11605"/>
        <dbReference type="ChEBI" id="CHEBI:15377"/>
        <dbReference type="ChEBI" id="CHEBI:30013"/>
        <dbReference type="ChEBI" id="CHEBI:43474"/>
        <dbReference type="ChEBI" id="CHEBI:61977"/>
        <dbReference type="EC" id="3.1.3.16"/>
    </reaction>
</comment>
<feature type="region of interest" description="Disordered" evidence="13">
    <location>
        <begin position="320"/>
        <end position="370"/>
    </location>
</feature>
<evidence type="ECO:0000256" key="3">
    <source>
        <dbReference type="ARBA" id="ARBA00022723"/>
    </source>
</evidence>
<evidence type="ECO:0000256" key="1">
    <source>
        <dbReference type="ARBA" id="ARBA00004123"/>
    </source>
</evidence>
<keyword evidence="3 12" id="KW-0479">Metal-binding</keyword>
<accession>A0A3B0MVS7</accession>
<protein>
    <recommendedName>
        <fullName evidence="12">RNA polymerase II subunit B1 CTD phosphatase RPAP2 homolog</fullName>
        <ecNumber evidence="12">3.1.3.16</ecNumber>
    </recommendedName>
</protein>
<dbReference type="GO" id="GO:0008270">
    <property type="term" value="F:zinc ion binding"/>
    <property type="evidence" value="ECO:0007669"/>
    <property type="project" value="UniProtKB-KW"/>
</dbReference>
<keyword evidence="6 12" id="KW-0862">Zinc</keyword>
<evidence type="ECO:0000256" key="4">
    <source>
        <dbReference type="ARBA" id="ARBA00022771"/>
    </source>
</evidence>
<dbReference type="GO" id="GO:0005737">
    <property type="term" value="C:cytoplasm"/>
    <property type="evidence" value="ECO:0007669"/>
    <property type="project" value="TreeGrafter"/>
</dbReference>
<dbReference type="VEuPathDB" id="PiroplasmaDB:TA16415"/>
<keyword evidence="8 12" id="KW-0539">Nucleus</keyword>
<proteinExistence type="inferred from homology"/>
<dbReference type="GO" id="GO:0008420">
    <property type="term" value="F:RNA polymerase II CTD heptapeptide repeat phosphatase activity"/>
    <property type="evidence" value="ECO:0007669"/>
    <property type="project" value="UniProtKB-UniRule"/>
</dbReference>